<protein>
    <submittedName>
        <fullName evidence="2">Uncharacterized protein</fullName>
    </submittedName>
</protein>
<organism evidence="2 3">
    <name type="scientific">Champsocephalus esox</name>
    <name type="common">pike icefish</name>
    <dbReference type="NCBI Taxonomy" id="159716"/>
    <lineage>
        <taxon>Eukaryota</taxon>
        <taxon>Metazoa</taxon>
        <taxon>Chordata</taxon>
        <taxon>Craniata</taxon>
        <taxon>Vertebrata</taxon>
        <taxon>Euteleostomi</taxon>
        <taxon>Actinopterygii</taxon>
        <taxon>Neopterygii</taxon>
        <taxon>Teleostei</taxon>
        <taxon>Neoteleostei</taxon>
        <taxon>Acanthomorphata</taxon>
        <taxon>Eupercaria</taxon>
        <taxon>Perciformes</taxon>
        <taxon>Notothenioidei</taxon>
        <taxon>Channichthyidae</taxon>
        <taxon>Champsocephalus</taxon>
    </lineage>
</organism>
<feature type="region of interest" description="Disordered" evidence="1">
    <location>
        <begin position="48"/>
        <end position="68"/>
    </location>
</feature>
<dbReference type="EMBL" id="JAULUE010002048">
    <property type="protein sequence ID" value="KAK5909132.1"/>
    <property type="molecule type" value="Genomic_DNA"/>
</dbReference>
<gene>
    <name evidence="2" type="ORF">CesoFtcFv8_003090</name>
</gene>
<evidence type="ECO:0000313" key="2">
    <source>
        <dbReference type="EMBL" id="KAK5909132.1"/>
    </source>
</evidence>
<evidence type="ECO:0000256" key="1">
    <source>
        <dbReference type="SAM" id="MobiDB-lite"/>
    </source>
</evidence>
<accession>A0AAN8CRY2</accession>
<dbReference type="AlphaFoldDB" id="A0AAN8CRY2"/>
<reference evidence="2 3" key="1">
    <citation type="journal article" date="2023" name="Mol. Biol. Evol.">
        <title>Genomics of Secondarily Temperate Adaptation in the Only Non-Antarctic Icefish.</title>
        <authorList>
            <person name="Rivera-Colon A.G."/>
            <person name="Rayamajhi N."/>
            <person name="Minhas B.F."/>
            <person name="Madrigal G."/>
            <person name="Bilyk K.T."/>
            <person name="Yoon V."/>
            <person name="Hune M."/>
            <person name="Gregory S."/>
            <person name="Cheng C.H.C."/>
            <person name="Catchen J.M."/>
        </authorList>
    </citation>
    <scope>NUCLEOTIDE SEQUENCE [LARGE SCALE GENOMIC DNA]</scope>
    <source>
        <strain evidence="2">JC2023a</strain>
    </source>
</reference>
<comment type="caution">
    <text evidence="2">The sequence shown here is derived from an EMBL/GenBank/DDBJ whole genome shotgun (WGS) entry which is preliminary data.</text>
</comment>
<name>A0AAN8CRY2_9TELE</name>
<proteinExistence type="predicted"/>
<evidence type="ECO:0000313" key="3">
    <source>
        <dbReference type="Proteomes" id="UP001335648"/>
    </source>
</evidence>
<dbReference type="Proteomes" id="UP001335648">
    <property type="component" value="Unassembled WGS sequence"/>
</dbReference>
<sequence>MSALQILLIRPPPALWEQGAMEINSAYPAGGGLCGLLTPTPTRTPTLTPTLTSTPTLTPTLTAPPGLIPASGLSPTCCAHNNT</sequence>
<feature type="compositionally biased region" description="Low complexity" evidence="1">
    <location>
        <begin position="48"/>
        <end position="65"/>
    </location>
</feature>
<keyword evidence="3" id="KW-1185">Reference proteome</keyword>